<proteinExistence type="predicted"/>
<dbReference type="Proteomes" id="UP001183619">
    <property type="component" value="Unassembled WGS sequence"/>
</dbReference>
<sequence>MHWSFSELEREILLNIPGVDTSVISTLERMGFASLSQLAQAGEEVILQSSAHVFGTPVWLHSPQMRRTIRWVCEQSRELALV</sequence>
<comment type="caution">
    <text evidence="1">The sequence shown here is derived from an EMBL/GenBank/DDBJ whole genome shotgun (WGS) entry which is preliminary data.</text>
</comment>
<accession>A0ABU2B8P3</accession>
<gene>
    <name evidence="1" type="ORF">J2S37_001522</name>
</gene>
<evidence type="ECO:0000313" key="1">
    <source>
        <dbReference type="EMBL" id="MDR7354984.1"/>
    </source>
</evidence>
<keyword evidence="2" id="KW-1185">Reference proteome</keyword>
<dbReference type="RefSeq" id="WP_290259450.1">
    <property type="nucleotide sequence ID" value="NZ_CP047209.1"/>
</dbReference>
<evidence type="ECO:0000313" key="2">
    <source>
        <dbReference type="Proteomes" id="UP001183619"/>
    </source>
</evidence>
<protein>
    <recommendedName>
        <fullName evidence="3">Pathogenicity locus</fullName>
    </recommendedName>
</protein>
<dbReference type="EMBL" id="JAVDYF010000001">
    <property type="protein sequence ID" value="MDR7354984.1"/>
    <property type="molecule type" value="Genomic_DNA"/>
</dbReference>
<organism evidence="1 2">
    <name type="scientific">Corynebacterium felinum</name>
    <dbReference type="NCBI Taxonomy" id="131318"/>
    <lineage>
        <taxon>Bacteria</taxon>
        <taxon>Bacillati</taxon>
        <taxon>Actinomycetota</taxon>
        <taxon>Actinomycetes</taxon>
        <taxon>Mycobacteriales</taxon>
        <taxon>Corynebacteriaceae</taxon>
        <taxon>Corynebacterium</taxon>
    </lineage>
</organism>
<evidence type="ECO:0008006" key="3">
    <source>
        <dbReference type="Google" id="ProtNLM"/>
    </source>
</evidence>
<reference evidence="1 2" key="1">
    <citation type="submission" date="2023-07" db="EMBL/GenBank/DDBJ databases">
        <title>Sequencing the genomes of 1000 actinobacteria strains.</title>
        <authorList>
            <person name="Klenk H.-P."/>
        </authorList>
    </citation>
    <scope>NUCLEOTIDE SEQUENCE [LARGE SCALE GENOMIC DNA]</scope>
    <source>
        <strain evidence="1 2">DSM 44508</strain>
    </source>
</reference>
<name>A0ABU2B8P3_9CORY</name>